<name>A0A4P8IDB3_9FIRM</name>
<evidence type="ECO:0000256" key="2">
    <source>
        <dbReference type="ARBA" id="ARBA00022475"/>
    </source>
</evidence>
<sequence>MKESSMMKRILFFIIVLSFGLFSSLYIYSQALHNNLENEVLSSLQEVSGQSVEILRKEILGEINLLDGIANEISDKKLENPKKLAKSFQKVSDKYQFKRMGIILTDGTVYTSDQKVGNLADREYFKSGLEGISSISETLTDRLDSTKEKINIYSTPIVRGKKVEAVLYAAYRTDDFKKALSISTYYGKGYTYVVKRNGNVVVDSDNHNSFKDMSNIFKALRKASAENKNCSDQLKKALKNQEKGHIEFLNGERKYMYYVPTEINDWYLLTVVPTEVANTKAMAIMKLTYVQSGIILALFLALLIYIVRSEKKKQVKLMEIAYTDSMTGGDNYRAFCLKAEKALEKETGKMAVLCMDIDRFKLVNELFGFKTGDEIIRLIWHIWRGMMQDGELAAHREADRFVGLMHYHSEKELLRRLDQFITHIQRMKNMNYKIKPSIGIYLVTDRSMAIDAMSDMALIAQATVKNQLHNYYAFYNEELKKRIIHNKEMEDRMETALAQHEFCAYYQPKYDTETKKIVGAEALVRWIGKDGKIVPPSDFIPVFEENGLIVVLDEFMFREVCRQQRQWIDEGREVVPVSVNLSRYNIFYSAFVQKYQNILEEYKIPPELVPLEITESVMSEDQELLKNIIDELHEIGFSVLMDDFGTGYSSMTMLSSMPIDVLKLDKSFVDDIGDNRGEKIIRSIIELSRSLGIHLTAEGVETEQQYEFLKKLQCDDIQGYYFARPMPGDEFEPLLK</sequence>
<dbReference type="CDD" id="cd12912">
    <property type="entry name" value="PDC2_MCP_like"/>
    <property type="match status" value="1"/>
</dbReference>
<dbReference type="InterPro" id="IPR033479">
    <property type="entry name" value="dCache_1"/>
</dbReference>
<dbReference type="KEGG" id="arf:AR1Y2_0279"/>
<dbReference type="Gene3D" id="3.30.70.270">
    <property type="match status" value="1"/>
</dbReference>
<dbReference type="InterPro" id="IPR050706">
    <property type="entry name" value="Cyclic-di-GMP_PDE-like"/>
</dbReference>
<keyword evidence="4 6" id="KW-1133">Transmembrane helix</keyword>
<dbReference type="InterPro" id="IPR000160">
    <property type="entry name" value="GGDEF_dom"/>
</dbReference>
<evidence type="ECO:0000313" key="9">
    <source>
        <dbReference type="EMBL" id="QCP33733.1"/>
    </source>
</evidence>
<evidence type="ECO:0000256" key="3">
    <source>
        <dbReference type="ARBA" id="ARBA00022692"/>
    </source>
</evidence>
<dbReference type="Pfam" id="PF00563">
    <property type="entry name" value="EAL"/>
    <property type="match status" value="1"/>
</dbReference>
<feature type="transmembrane region" description="Helical" evidence="6">
    <location>
        <begin position="289"/>
        <end position="307"/>
    </location>
</feature>
<gene>
    <name evidence="9" type="ORF">AR1Y2_0279</name>
</gene>
<comment type="subcellular location">
    <subcellularLocation>
        <location evidence="1">Cell membrane</location>
        <topology evidence="1">Multi-pass membrane protein</topology>
    </subcellularLocation>
</comment>
<dbReference type="Pfam" id="PF00990">
    <property type="entry name" value="GGDEF"/>
    <property type="match status" value="1"/>
</dbReference>
<dbReference type="InterPro" id="IPR043128">
    <property type="entry name" value="Rev_trsase/Diguanyl_cyclase"/>
</dbReference>
<keyword evidence="3 6" id="KW-0812">Transmembrane</keyword>
<organism evidence="9 10">
    <name type="scientific">Anaerostipes rhamnosivorans</name>
    <dbReference type="NCBI Taxonomy" id="1229621"/>
    <lineage>
        <taxon>Bacteria</taxon>
        <taxon>Bacillati</taxon>
        <taxon>Bacillota</taxon>
        <taxon>Clostridia</taxon>
        <taxon>Lachnospirales</taxon>
        <taxon>Lachnospiraceae</taxon>
        <taxon>Anaerostipes</taxon>
    </lineage>
</organism>
<evidence type="ECO:0000256" key="5">
    <source>
        <dbReference type="ARBA" id="ARBA00023136"/>
    </source>
</evidence>
<dbReference type="SUPFAM" id="SSF141868">
    <property type="entry name" value="EAL domain-like"/>
    <property type="match status" value="1"/>
</dbReference>
<proteinExistence type="predicted"/>
<dbReference type="CDD" id="cd01948">
    <property type="entry name" value="EAL"/>
    <property type="match status" value="1"/>
</dbReference>
<keyword evidence="2" id="KW-1003">Cell membrane</keyword>
<evidence type="ECO:0000259" key="8">
    <source>
        <dbReference type="PROSITE" id="PS50887"/>
    </source>
</evidence>
<dbReference type="SUPFAM" id="SSF55073">
    <property type="entry name" value="Nucleotide cyclase"/>
    <property type="match status" value="1"/>
</dbReference>
<accession>A0A4P8IDB3</accession>
<dbReference type="PANTHER" id="PTHR33121">
    <property type="entry name" value="CYCLIC DI-GMP PHOSPHODIESTERASE PDEF"/>
    <property type="match status" value="1"/>
</dbReference>
<keyword evidence="5 6" id="KW-0472">Membrane</keyword>
<dbReference type="SMART" id="SM00052">
    <property type="entry name" value="EAL"/>
    <property type="match status" value="1"/>
</dbReference>
<feature type="domain" description="EAL" evidence="7">
    <location>
        <begin position="486"/>
        <end position="736"/>
    </location>
</feature>
<evidence type="ECO:0000313" key="10">
    <source>
        <dbReference type="Proteomes" id="UP000298653"/>
    </source>
</evidence>
<reference evidence="9 10" key="1">
    <citation type="submission" date="2019-05" db="EMBL/GenBank/DDBJ databases">
        <title>Complete genome sequencing of Anaerostipes rhamnosivorans.</title>
        <authorList>
            <person name="Bui T.P.N."/>
            <person name="de Vos W.M."/>
        </authorList>
    </citation>
    <scope>NUCLEOTIDE SEQUENCE [LARGE SCALE GENOMIC DNA]</scope>
    <source>
        <strain evidence="9 10">1y2</strain>
    </source>
</reference>
<protein>
    <submittedName>
        <fullName evidence="9">Diguanylate cyclase/phosphodiesterase (GGDEF &amp; EAL domains) with PAS/PAC sensor(S)</fullName>
    </submittedName>
</protein>
<dbReference type="NCBIfam" id="TIGR00254">
    <property type="entry name" value="GGDEF"/>
    <property type="match status" value="1"/>
</dbReference>
<dbReference type="PROSITE" id="PS50883">
    <property type="entry name" value="EAL"/>
    <property type="match status" value="1"/>
</dbReference>
<dbReference type="InterPro" id="IPR029787">
    <property type="entry name" value="Nucleotide_cyclase"/>
</dbReference>
<dbReference type="GO" id="GO:0005886">
    <property type="term" value="C:plasma membrane"/>
    <property type="evidence" value="ECO:0007669"/>
    <property type="project" value="UniProtKB-SubCell"/>
</dbReference>
<feature type="domain" description="GGDEF" evidence="8">
    <location>
        <begin position="348"/>
        <end position="477"/>
    </location>
</feature>
<evidence type="ECO:0000256" key="6">
    <source>
        <dbReference type="SAM" id="Phobius"/>
    </source>
</evidence>
<dbReference type="SMART" id="SM00267">
    <property type="entry name" value="GGDEF"/>
    <property type="match status" value="1"/>
</dbReference>
<dbReference type="InterPro" id="IPR001633">
    <property type="entry name" value="EAL_dom"/>
</dbReference>
<dbReference type="Gene3D" id="3.30.450.20">
    <property type="entry name" value="PAS domain"/>
    <property type="match status" value="1"/>
</dbReference>
<dbReference type="GO" id="GO:0071111">
    <property type="term" value="F:cyclic-guanylate-specific phosphodiesterase activity"/>
    <property type="evidence" value="ECO:0007669"/>
    <property type="project" value="InterPro"/>
</dbReference>
<evidence type="ECO:0000256" key="1">
    <source>
        <dbReference type="ARBA" id="ARBA00004651"/>
    </source>
</evidence>
<dbReference type="EMBL" id="CP040058">
    <property type="protein sequence ID" value="QCP33733.1"/>
    <property type="molecule type" value="Genomic_DNA"/>
</dbReference>
<dbReference type="PROSITE" id="PS50887">
    <property type="entry name" value="GGDEF"/>
    <property type="match status" value="1"/>
</dbReference>
<evidence type="ECO:0000259" key="7">
    <source>
        <dbReference type="PROSITE" id="PS50883"/>
    </source>
</evidence>
<dbReference type="Gene3D" id="3.20.20.450">
    <property type="entry name" value="EAL domain"/>
    <property type="match status" value="1"/>
</dbReference>
<dbReference type="Proteomes" id="UP000298653">
    <property type="component" value="Chromosome"/>
</dbReference>
<dbReference type="PANTHER" id="PTHR33121:SF70">
    <property type="entry name" value="SIGNALING PROTEIN YKOW"/>
    <property type="match status" value="1"/>
</dbReference>
<keyword evidence="10" id="KW-1185">Reference proteome</keyword>
<evidence type="ECO:0000256" key="4">
    <source>
        <dbReference type="ARBA" id="ARBA00022989"/>
    </source>
</evidence>
<dbReference type="AlphaFoldDB" id="A0A4P8IDB3"/>
<dbReference type="Pfam" id="PF02743">
    <property type="entry name" value="dCache_1"/>
    <property type="match status" value="1"/>
</dbReference>
<dbReference type="InterPro" id="IPR035919">
    <property type="entry name" value="EAL_sf"/>
</dbReference>
<dbReference type="RefSeq" id="WP_175403557.1">
    <property type="nucleotide sequence ID" value="NZ_CP040058.1"/>
</dbReference>